<dbReference type="Proteomes" id="UP000824998">
    <property type="component" value="Unassembled WGS sequence"/>
</dbReference>
<proteinExistence type="predicted"/>
<evidence type="ECO:0000313" key="10">
    <source>
        <dbReference type="Proteomes" id="UP000824998"/>
    </source>
</evidence>
<evidence type="ECO:0000256" key="1">
    <source>
        <dbReference type="ARBA" id="ARBA00022408"/>
    </source>
</evidence>
<dbReference type="PROSITE" id="PS51037">
    <property type="entry name" value="YEATS"/>
    <property type="match status" value="1"/>
</dbReference>
<protein>
    <recommendedName>
        <fullName evidence="1">Protein AF-9 homolog</fullName>
    </recommendedName>
</protein>
<evidence type="ECO:0000256" key="4">
    <source>
        <dbReference type="ARBA" id="ARBA00023242"/>
    </source>
</evidence>
<name>A0A9P7YCW6_9HELO</name>
<comment type="caution">
    <text evidence="9">The sequence shown here is derived from an EMBL/GenBank/DDBJ whole genome shotgun (WGS) entry which is preliminary data.</text>
</comment>
<evidence type="ECO:0000256" key="7">
    <source>
        <dbReference type="SAM" id="MobiDB-lite"/>
    </source>
</evidence>
<dbReference type="InterPro" id="IPR055129">
    <property type="entry name" value="YEATS_dom"/>
</dbReference>
<evidence type="ECO:0000256" key="6">
    <source>
        <dbReference type="SAM" id="Coils"/>
    </source>
</evidence>
<dbReference type="OrthoDB" id="16041at2759"/>
<evidence type="ECO:0000256" key="2">
    <source>
        <dbReference type="ARBA" id="ARBA00023015"/>
    </source>
</evidence>
<evidence type="ECO:0000259" key="8">
    <source>
        <dbReference type="PROSITE" id="PS51037"/>
    </source>
</evidence>
<dbReference type="GO" id="GO:0000785">
    <property type="term" value="C:chromatin"/>
    <property type="evidence" value="ECO:0007669"/>
    <property type="project" value="UniProtKB-ARBA"/>
</dbReference>
<dbReference type="PANTHER" id="PTHR47573">
    <property type="entry name" value="PROTEIN AF-9 HOMOLOG"/>
    <property type="match status" value="1"/>
</dbReference>
<dbReference type="EMBL" id="MU251636">
    <property type="protein sequence ID" value="KAG9230897.1"/>
    <property type="molecule type" value="Genomic_DNA"/>
</dbReference>
<evidence type="ECO:0000256" key="3">
    <source>
        <dbReference type="ARBA" id="ARBA00023163"/>
    </source>
</evidence>
<sequence>MAPEKNQKRCKGVQVFRPFVFGSNAKLFDPTTNPKPANTPEDHTHSWEVFVKGVDDTDITYWCKKVQFKLHESIPNPVRTIENVAPGAPFRVFETGWGEFEIAIKLYYVQESGEKPQTFYHHLRLHPFGTTDEEKEAMRQSPCIKSWVYEEQLFNEPYDGFFDLLTSPLDRSKAGGGKGGKGKGTKVMRGGMVGSTGERTALLPLASRPGQPFSRETEKAEIKKLQEAKGKVDEMVKEVQRELRDAEEEIKRLREEAKAA</sequence>
<dbReference type="GO" id="GO:0005634">
    <property type="term" value="C:nucleus"/>
    <property type="evidence" value="ECO:0007669"/>
    <property type="project" value="UniProtKB-SubCell"/>
</dbReference>
<gene>
    <name evidence="9" type="ORF">BJ875DRAFT_137972</name>
</gene>
<feature type="domain" description="YEATS" evidence="8">
    <location>
        <begin position="9"/>
        <end position="168"/>
    </location>
</feature>
<dbReference type="GO" id="GO:0006355">
    <property type="term" value="P:regulation of DNA-templated transcription"/>
    <property type="evidence" value="ECO:0007669"/>
    <property type="project" value="InterPro"/>
</dbReference>
<comment type="subcellular location">
    <subcellularLocation>
        <location evidence="5">Nucleus</location>
    </subcellularLocation>
</comment>
<keyword evidence="6" id="KW-0175">Coiled coil</keyword>
<keyword evidence="10" id="KW-1185">Reference proteome</keyword>
<dbReference type="Pfam" id="PF03366">
    <property type="entry name" value="YEATS"/>
    <property type="match status" value="1"/>
</dbReference>
<reference evidence="9" key="1">
    <citation type="journal article" date="2021" name="IMA Fungus">
        <title>Genomic characterization of three marine fungi, including Emericellopsis atlantica sp. nov. with signatures of a generalist lifestyle and marine biomass degradation.</title>
        <authorList>
            <person name="Hagestad O.C."/>
            <person name="Hou L."/>
            <person name="Andersen J.H."/>
            <person name="Hansen E.H."/>
            <person name="Altermark B."/>
            <person name="Li C."/>
            <person name="Kuhnert E."/>
            <person name="Cox R.J."/>
            <person name="Crous P.W."/>
            <person name="Spatafora J.W."/>
            <person name="Lail K."/>
            <person name="Amirebrahimi M."/>
            <person name="Lipzen A."/>
            <person name="Pangilinan J."/>
            <person name="Andreopoulos W."/>
            <person name="Hayes R.D."/>
            <person name="Ng V."/>
            <person name="Grigoriev I.V."/>
            <person name="Jackson S.A."/>
            <person name="Sutton T.D.S."/>
            <person name="Dobson A.D.W."/>
            <person name="Rama T."/>
        </authorList>
    </citation>
    <scope>NUCLEOTIDE SEQUENCE</scope>
    <source>
        <strain evidence="9">TRa018bII</strain>
    </source>
</reference>
<keyword evidence="2" id="KW-0805">Transcription regulation</keyword>
<keyword evidence="3" id="KW-0804">Transcription</keyword>
<feature type="coiled-coil region" evidence="6">
    <location>
        <begin position="222"/>
        <end position="260"/>
    </location>
</feature>
<dbReference type="AlphaFoldDB" id="A0A9P7YCW6"/>
<accession>A0A9P7YCW6</accession>
<dbReference type="Gene3D" id="2.60.40.1970">
    <property type="entry name" value="YEATS domain"/>
    <property type="match status" value="1"/>
</dbReference>
<dbReference type="InterPro" id="IPR005033">
    <property type="entry name" value="YEATS"/>
</dbReference>
<organism evidence="9 10">
    <name type="scientific">Amylocarpus encephaloides</name>
    <dbReference type="NCBI Taxonomy" id="45428"/>
    <lineage>
        <taxon>Eukaryota</taxon>
        <taxon>Fungi</taxon>
        <taxon>Dikarya</taxon>
        <taxon>Ascomycota</taxon>
        <taxon>Pezizomycotina</taxon>
        <taxon>Leotiomycetes</taxon>
        <taxon>Helotiales</taxon>
        <taxon>Helotiales incertae sedis</taxon>
        <taxon>Amylocarpus</taxon>
    </lineage>
</organism>
<dbReference type="InterPro" id="IPR038704">
    <property type="entry name" value="YEAST_sf"/>
</dbReference>
<dbReference type="CDD" id="cd16908">
    <property type="entry name" value="YEATS_Yaf9_like"/>
    <property type="match status" value="1"/>
</dbReference>
<dbReference type="PANTHER" id="PTHR47573:SF1">
    <property type="entry name" value="PROTEIN AF-9 HOMOLOG"/>
    <property type="match status" value="1"/>
</dbReference>
<evidence type="ECO:0000256" key="5">
    <source>
        <dbReference type="PROSITE-ProRule" id="PRU00376"/>
    </source>
</evidence>
<feature type="region of interest" description="Disordered" evidence="7">
    <location>
        <begin position="173"/>
        <end position="193"/>
    </location>
</feature>
<keyword evidence="4 5" id="KW-0539">Nucleus</keyword>
<evidence type="ECO:0000313" key="9">
    <source>
        <dbReference type="EMBL" id="KAG9230897.1"/>
    </source>
</evidence>